<evidence type="ECO:0000256" key="1">
    <source>
        <dbReference type="ARBA" id="ARBA00022670"/>
    </source>
</evidence>
<dbReference type="Pfam" id="PF13180">
    <property type="entry name" value="PDZ_2"/>
    <property type="match status" value="1"/>
</dbReference>
<dbReference type="GO" id="GO:0008233">
    <property type="term" value="F:peptidase activity"/>
    <property type="evidence" value="ECO:0007669"/>
    <property type="project" value="UniProtKB-KW"/>
</dbReference>
<dbReference type="InterPro" id="IPR009003">
    <property type="entry name" value="Peptidase_S1_PA"/>
</dbReference>
<accession>A0ABS4YII6</accession>
<dbReference type="SUPFAM" id="SSF50494">
    <property type="entry name" value="Trypsin-like serine proteases"/>
    <property type="match status" value="1"/>
</dbReference>
<dbReference type="RefSeq" id="WP_209889302.1">
    <property type="nucleotide sequence ID" value="NZ_BAAAJV010000042.1"/>
</dbReference>
<dbReference type="SMART" id="SM00228">
    <property type="entry name" value="PDZ"/>
    <property type="match status" value="1"/>
</dbReference>
<gene>
    <name evidence="5" type="ORF">JOF44_001499</name>
</gene>
<keyword evidence="1 5" id="KW-0645">Protease</keyword>
<dbReference type="InterPro" id="IPR051201">
    <property type="entry name" value="Chloro_Bact_Ser_Proteases"/>
</dbReference>
<dbReference type="PRINTS" id="PR00834">
    <property type="entry name" value="PROTEASES2C"/>
</dbReference>
<reference evidence="5 6" key="1">
    <citation type="submission" date="2021-03" db="EMBL/GenBank/DDBJ databases">
        <title>Sequencing the genomes of 1000 actinobacteria strains.</title>
        <authorList>
            <person name="Klenk H.-P."/>
        </authorList>
    </citation>
    <scope>NUCLEOTIDE SEQUENCE [LARGE SCALE GENOMIC DNA]</scope>
    <source>
        <strain evidence="5 6">DSM 14564</strain>
    </source>
</reference>
<feature type="compositionally biased region" description="Low complexity" evidence="3">
    <location>
        <begin position="209"/>
        <end position="224"/>
    </location>
</feature>
<evidence type="ECO:0000256" key="3">
    <source>
        <dbReference type="SAM" id="MobiDB-lite"/>
    </source>
</evidence>
<feature type="compositionally biased region" description="Low complexity" evidence="3">
    <location>
        <begin position="68"/>
        <end position="84"/>
    </location>
</feature>
<feature type="region of interest" description="Disordered" evidence="3">
    <location>
        <begin position="201"/>
        <end position="226"/>
    </location>
</feature>
<dbReference type="EMBL" id="JAGIOC010000001">
    <property type="protein sequence ID" value="MBP2408596.1"/>
    <property type="molecule type" value="Genomic_DNA"/>
</dbReference>
<dbReference type="SUPFAM" id="SSF50156">
    <property type="entry name" value="PDZ domain-like"/>
    <property type="match status" value="1"/>
</dbReference>
<dbReference type="GO" id="GO:0006508">
    <property type="term" value="P:proteolysis"/>
    <property type="evidence" value="ECO:0007669"/>
    <property type="project" value="UniProtKB-KW"/>
</dbReference>
<dbReference type="CDD" id="cd06779">
    <property type="entry name" value="cpPDZ_Deg_HtrA-like"/>
    <property type="match status" value="1"/>
</dbReference>
<comment type="caution">
    <text evidence="5">The sequence shown here is derived from an EMBL/GenBank/DDBJ whole genome shotgun (WGS) entry which is preliminary data.</text>
</comment>
<organism evidence="5 6">
    <name type="scientific">Brachybacterium fresconis</name>
    <dbReference type="NCBI Taxonomy" id="173363"/>
    <lineage>
        <taxon>Bacteria</taxon>
        <taxon>Bacillati</taxon>
        <taxon>Actinomycetota</taxon>
        <taxon>Actinomycetes</taxon>
        <taxon>Micrococcales</taxon>
        <taxon>Dermabacteraceae</taxon>
        <taxon>Brachybacterium</taxon>
    </lineage>
</organism>
<feature type="compositionally biased region" description="Low complexity" evidence="3">
    <location>
        <begin position="139"/>
        <end position="156"/>
    </location>
</feature>
<name>A0ABS4YII6_9MICO</name>
<evidence type="ECO:0000313" key="6">
    <source>
        <dbReference type="Proteomes" id="UP000698222"/>
    </source>
</evidence>
<dbReference type="InterPro" id="IPR001940">
    <property type="entry name" value="Peptidase_S1C"/>
</dbReference>
<dbReference type="Gene3D" id="2.30.42.10">
    <property type="match status" value="1"/>
</dbReference>
<evidence type="ECO:0000313" key="5">
    <source>
        <dbReference type="EMBL" id="MBP2408596.1"/>
    </source>
</evidence>
<feature type="region of interest" description="Disordered" evidence="3">
    <location>
        <begin position="1"/>
        <end position="168"/>
    </location>
</feature>
<keyword evidence="6" id="KW-1185">Reference proteome</keyword>
<feature type="domain" description="PDZ" evidence="4">
    <location>
        <begin position="427"/>
        <end position="519"/>
    </location>
</feature>
<dbReference type="InterPro" id="IPR036034">
    <property type="entry name" value="PDZ_sf"/>
</dbReference>
<sequence length="533" mass="52782">MADMKDVNDPYETPQNRSGQDHSGQDGTARPPEQAWPHFDYGEPAAGDPAVSSPAAGGPAAPTPSPASTPSTTESGSAGTSATPPTERLDPYTPTDAPGSARPWSPAWEDRDRFGYPATFGDPYGSAPSTGPIGPGVQAAAASTGPSPTAATAATGGPPGSPRRRGPGWGGVTGLVALGMLVSSGFTLGGVVAYDQLLSPDPTSTAQEAPPSSADASPASVSTVDDPDWASVAEQVSPSTVAIEVSTGGGTAQGTGVVLDEDGSILTNNHVVQDARAVQVTMSDGLSYTASIVGTDPNTDLAVIRMDSPPEELQPATFADSSTVAVGQPVMALGTPLGLENTVTTGIISAVDRPVSATGEAGGSQATYTSAIQTDAAINPGNSGGPLVDAAGQVIGINSSIAGIPNSSGQAGSIGLGFAIPANTATMIAEQLQEDGSADHAFMGVTSTDGTVTLGDVAHHGAEVVSVEPGSPAAEAGLRTDDLITGIDDTEVGGAAALTGIVRGMEVGSEHTLTVVRGQDQQTLEITLGSSPS</sequence>
<feature type="compositionally biased region" description="Low complexity" evidence="3">
    <location>
        <begin position="44"/>
        <end position="60"/>
    </location>
</feature>
<dbReference type="Pfam" id="PF13365">
    <property type="entry name" value="Trypsin_2"/>
    <property type="match status" value="1"/>
</dbReference>
<protein>
    <submittedName>
        <fullName evidence="5">Serine protease PepD</fullName>
        <ecNumber evidence="5">3.4.21.-</ecNumber>
    </submittedName>
</protein>
<dbReference type="Proteomes" id="UP000698222">
    <property type="component" value="Unassembled WGS sequence"/>
</dbReference>
<dbReference type="Gene3D" id="2.40.10.120">
    <property type="match status" value="1"/>
</dbReference>
<dbReference type="PROSITE" id="PS50106">
    <property type="entry name" value="PDZ"/>
    <property type="match status" value="1"/>
</dbReference>
<dbReference type="PANTHER" id="PTHR43343">
    <property type="entry name" value="PEPTIDASE S12"/>
    <property type="match status" value="1"/>
</dbReference>
<keyword evidence="2 5" id="KW-0378">Hydrolase</keyword>
<dbReference type="PANTHER" id="PTHR43343:SF3">
    <property type="entry name" value="PROTEASE DO-LIKE 8, CHLOROPLASTIC"/>
    <property type="match status" value="1"/>
</dbReference>
<dbReference type="EC" id="3.4.21.-" evidence="5"/>
<evidence type="ECO:0000259" key="4">
    <source>
        <dbReference type="PROSITE" id="PS50106"/>
    </source>
</evidence>
<proteinExistence type="predicted"/>
<evidence type="ECO:0000256" key="2">
    <source>
        <dbReference type="ARBA" id="ARBA00022801"/>
    </source>
</evidence>
<dbReference type="InterPro" id="IPR001478">
    <property type="entry name" value="PDZ"/>
</dbReference>